<accession>A0AC35UH24</accession>
<name>A0AC35UH24_9BILA</name>
<organism evidence="1 2">
    <name type="scientific">Rhabditophanes sp. KR3021</name>
    <dbReference type="NCBI Taxonomy" id="114890"/>
    <lineage>
        <taxon>Eukaryota</taxon>
        <taxon>Metazoa</taxon>
        <taxon>Ecdysozoa</taxon>
        <taxon>Nematoda</taxon>
        <taxon>Chromadorea</taxon>
        <taxon>Rhabditida</taxon>
        <taxon>Tylenchina</taxon>
        <taxon>Panagrolaimomorpha</taxon>
        <taxon>Strongyloidoidea</taxon>
        <taxon>Alloionematidae</taxon>
        <taxon>Rhabditophanes</taxon>
    </lineage>
</organism>
<proteinExistence type="predicted"/>
<evidence type="ECO:0000313" key="2">
    <source>
        <dbReference type="WBParaSite" id="RSKR_0001138900.1"/>
    </source>
</evidence>
<dbReference type="WBParaSite" id="RSKR_0001138900.1">
    <property type="protein sequence ID" value="RSKR_0001138900.1"/>
    <property type="gene ID" value="RSKR_0001138900"/>
</dbReference>
<protein>
    <submittedName>
        <fullName evidence="2">Spt4 domain-containing protein</fullName>
    </submittedName>
</protein>
<sequence length="142" mass="16380">MNFEEDEVTSQQERNNILLSPDKDSKKQDTFLYGCVACNPNNSTDPLIKLLQENCLYCGDEYNSKVASEEMVDSSIGNIFQTPEKIRKQGFGVVRLKVNHNLYLDEIKYNLIMGKELQEERQKYLPLNKNNNGDSELIKPKE</sequence>
<evidence type="ECO:0000313" key="1">
    <source>
        <dbReference type="Proteomes" id="UP000095286"/>
    </source>
</evidence>
<dbReference type="Proteomes" id="UP000095286">
    <property type="component" value="Unplaced"/>
</dbReference>
<reference evidence="2" key="1">
    <citation type="submission" date="2016-11" db="UniProtKB">
        <authorList>
            <consortium name="WormBaseParasite"/>
        </authorList>
    </citation>
    <scope>IDENTIFICATION</scope>
    <source>
        <strain evidence="2">KR3021</strain>
    </source>
</reference>